<accession>A0ABR1WQ66</accession>
<dbReference type="Proteomes" id="UP001433268">
    <property type="component" value="Unassembled WGS sequence"/>
</dbReference>
<name>A0ABR1WQ66_9PEZI</name>
<dbReference type="GeneID" id="92043266"/>
<keyword evidence="3" id="KW-1185">Reference proteome</keyword>
<dbReference type="EMBL" id="JAQQWN010000005">
    <property type="protein sequence ID" value="KAK8084620.1"/>
    <property type="molecule type" value="Genomic_DNA"/>
</dbReference>
<feature type="region of interest" description="Disordered" evidence="1">
    <location>
        <begin position="56"/>
        <end position="104"/>
    </location>
</feature>
<reference evidence="2 3" key="1">
    <citation type="submission" date="2023-01" db="EMBL/GenBank/DDBJ databases">
        <title>Analysis of 21 Apiospora genomes using comparative genomics revels a genus with tremendous synthesis potential of carbohydrate active enzymes and secondary metabolites.</title>
        <authorList>
            <person name="Sorensen T."/>
        </authorList>
    </citation>
    <scope>NUCLEOTIDE SEQUENCE [LARGE SCALE GENOMIC DNA]</scope>
    <source>
        <strain evidence="2 3">CBS 114990</strain>
    </source>
</reference>
<feature type="compositionally biased region" description="Low complexity" evidence="1">
    <location>
        <begin position="70"/>
        <end position="80"/>
    </location>
</feature>
<sequence length="115" mass="12723">MFTIGNAATNQAFNHSGAAVDPTSPLYKELAAKYNYAEDTNFQDFIRSKIMEMAAKEAREKEEKQGRALSSSNNNNNNNGINGGDADVVPRGTTKEPKKKSRRSLRKALGLFFCF</sequence>
<gene>
    <name evidence="2" type="ORF">PG997_005891</name>
</gene>
<dbReference type="RefSeq" id="XP_066669129.1">
    <property type="nucleotide sequence ID" value="XM_066810206.1"/>
</dbReference>
<proteinExistence type="predicted"/>
<feature type="compositionally biased region" description="Basic and acidic residues" evidence="1">
    <location>
        <begin position="56"/>
        <end position="66"/>
    </location>
</feature>
<organism evidence="2 3">
    <name type="scientific">Apiospora hydei</name>
    <dbReference type="NCBI Taxonomy" id="1337664"/>
    <lineage>
        <taxon>Eukaryota</taxon>
        <taxon>Fungi</taxon>
        <taxon>Dikarya</taxon>
        <taxon>Ascomycota</taxon>
        <taxon>Pezizomycotina</taxon>
        <taxon>Sordariomycetes</taxon>
        <taxon>Xylariomycetidae</taxon>
        <taxon>Amphisphaeriales</taxon>
        <taxon>Apiosporaceae</taxon>
        <taxon>Apiospora</taxon>
    </lineage>
</organism>
<comment type="caution">
    <text evidence="2">The sequence shown here is derived from an EMBL/GenBank/DDBJ whole genome shotgun (WGS) entry which is preliminary data.</text>
</comment>
<evidence type="ECO:0000313" key="2">
    <source>
        <dbReference type="EMBL" id="KAK8084620.1"/>
    </source>
</evidence>
<protein>
    <submittedName>
        <fullName evidence="2">Uncharacterized protein</fullName>
    </submittedName>
</protein>
<evidence type="ECO:0000313" key="3">
    <source>
        <dbReference type="Proteomes" id="UP001433268"/>
    </source>
</evidence>
<evidence type="ECO:0000256" key="1">
    <source>
        <dbReference type="SAM" id="MobiDB-lite"/>
    </source>
</evidence>